<dbReference type="AlphaFoldDB" id="A0A6G3ZZK4"/>
<sequence>MNLLNYEQLKQILTIKEGVAVVSSAGLTPNIADLLSKNNAGQPITILSAIPGDGDGIAETIVITGRSHFLNIPDLGVELRAHADEAGNVQLTLKYKLLGDNPGPNDWKFSKSFPTMPQIVDYDRPSGDPLAFPLDDLPLYQSYYYLTSQKQQEPDFKIELQTGINFVSLMRPTGIVGILATIFGEIAPFTLHGTIRLPANTDIAIPIPLQSYPWDAVQPVPGILLQADLGLRTTLSALTFEGAVFRVYAPHSEEWLLENDTYQPIFAYSGKLSIPSAELELDLTAPLVPGGNELLLLGQFKGVRLSKLAQLADIAGTDSLLSQLPEQIRSMGDALGKLELVGAGIELVVGGSGFEVAMTSLTIGMPDLNWHVWDDHFQIDRILSQFTVLDPFSRSASPSFEVSVFGTFEIEGVPIDIYADSRNGFQINAQLAEKQTIPLKRLMETYVPGVPAPSDLTINALSVSVAPARYYAMSLAMAMEPDPWVIDVGFSKLTIQDVVLAFTYPKGGPVAGTFGGSITFGDAFKLNVRYDIPGDFLIAGYFPEINLTRVLGKLVNQQAPIPSAFDLTLTQSSVMIQKKGANYTFLFATEMESLGTFAMEVRRVSGDNKWGFAAGLSLRSPRLSSLPGLGALSMFEDIFSLQNLFLIVSSFEDIKFTFPEVASFNPPEVGKGTIALPIRTGGVIAGLNLHADWVIHTGNRQQNLLKNFLGLDPQIGITLQVGFNPSKDSRLYVSYVTQIQSHPLTCQFGGQIQNGSVGLFLKGEMTVDIQNTPQTFTLELVFVANGALFSASMRGNQPIDFGVFQIGNLALEIGVNWEGIPSLGVAGSITSGHFDSSIAVFFDSTDVRKSMLAGSLSNLTLKDVLDTLTGDTIPSEINGFLDQVKLSGTSDFEIPLELADDLDNLHIDKVAQAFQTYGKIQIPSELSSLYVVKAEAGKTWFITDLTKNMRHYQIRTNTRTGKIEVSLEAQFYCALDEVKIAGLQPFKQEVYVNGKLSLFGLEAQATIDINLNEGIAIDATMSRIEIGGGKLFAIESHDGKSGPLISASTFNQPQQTVEAFRSPHFCLSGRMNLLGLTRDVYVNLSKDGLVFELNGQMTPFLYMDVHGHIQQLDNMGIGGNIKVGLNDFDLGPLGKVSLATGAEGALDIGVSGEKVTAAFKAGFQFAGQGFKIPFELDVKTEALVHIAETAWEKAKEALLDYLKDGAIWAELVAKKFIHGVENMVKVLQEYFHKTLEQAKAIVEKALEIAEEAAKYCAMTTAAKHL</sequence>
<evidence type="ECO:0000313" key="1">
    <source>
        <dbReference type="EMBL" id="NEW06837.1"/>
    </source>
</evidence>
<dbReference type="EMBL" id="JAAIKC010000003">
    <property type="protein sequence ID" value="NEW06837.1"/>
    <property type="molecule type" value="Genomic_DNA"/>
</dbReference>
<comment type="caution">
    <text evidence="1">The sequence shown here is derived from an EMBL/GenBank/DDBJ whole genome shotgun (WGS) entry which is preliminary data.</text>
</comment>
<accession>A0A6G3ZZK4</accession>
<organism evidence="1">
    <name type="scientific">Paenibacillus sp. SYP-B3998</name>
    <dbReference type="NCBI Taxonomy" id="2678564"/>
    <lineage>
        <taxon>Bacteria</taxon>
        <taxon>Bacillati</taxon>
        <taxon>Bacillota</taxon>
        <taxon>Bacilli</taxon>
        <taxon>Bacillales</taxon>
        <taxon>Paenibacillaceae</taxon>
        <taxon>Paenibacillus</taxon>
    </lineage>
</organism>
<protein>
    <submittedName>
        <fullName evidence="1">Uncharacterized protein</fullName>
    </submittedName>
</protein>
<proteinExistence type="predicted"/>
<name>A0A6G3ZZK4_9BACL</name>
<reference evidence="1" key="1">
    <citation type="submission" date="2020-02" db="EMBL/GenBank/DDBJ databases">
        <authorList>
            <person name="Shen X.-R."/>
            <person name="Zhang Y.-X."/>
        </authorList>
    </citation>
    <scope>NUCLEOTIDE SEQUENCE</scope>
    <source>
        <strain evidence="1">SYP-B3998</strain>
    </source>
</reference>
<dbReference type="RefSeq" id="WP_163946549.1">
    <property type="nucleotide sequence ID" value="NZ_JAAIKC010000003.1"/>
</dbReference>
<gene>
    <name evidence="1" type="ORF">GK047_12530</name>
</gene>